<proteinExistence type="predicted"/>
<gene>
    <name evidence="2" type="ORF">COO91_09070</name>
</gene>
<evidence type="ECO:0000256" key="1">
    <source>
        <dbReference type="SAM" id="MobiDB-lite"/>
    </source>
</evidence>
<protein>
    <submittedName>
        <fullName evidence="2">Uncharacterized protein</fullName>
    </submittedName>
</protein>
<name>A0A2K8T5I5_9NOSO</name>
<dbReference type="KEGG" id="nfl:COO91_09070"/>
<accession>A0A2K8T5I5</accession>
<reference evidence="2 3" key="1">
    <citation type="submission" date="2017-11" db="EMBL/GenBank/DDBJ databases">
        <title>Complete genome of a free-living desiccation-tolerant cyanobacterium and its photosynthetic adaptation to extreme terrestrial habitat.</title>
        <authorList>
            <person name="Shang J."/>
        </authorList>
    </citation>
    <scope>NUCLEOTIDE SEQUENCE [LARGE SCALE GENOMIC DNA]</scope>
    <source>
        <strain evidence="2 3">CCNUN1</strain>
    </source>
</reference>
<evidence type="ECO:0000313" key="2">
    <source>
        <dbReference type="EMBL" id="AUB42919.1"/>
    </source>
</evidence>
<evidence type="ECO:0000313" key="3">
    <source>
        <dbReference type="Proteomes" id="UP000232003"/>
    </source>
</evidence>
<dbReference type="AlphaFoldDB" id="A0A2K8T5I5"/>
<sequence length="99" mass="10855">MPGRGGARVGAGRKRGTPASNRKFVEGDGLTKVVRVPVNFDEVAAVKNLEQLRVFVEVWQAQAWLAARVSKTGTTPRTYDKALLLLEELQAMISDMATR</sequence>
<keyword evidence="3" id="KW-1185">Reference proteome</keyword>
<dbReference type="EMBL" id="CP024785">
    <property type="protein sequence ID" value="AUB42919.1"/>
    <property type="molecule type" value="Genomic_DNA"/>
</dbReference>
<feature type="region of interest" description="Disordered" evidence="1">
    <location>
        <begin position="1"/>
        <end position="23"/>
    </location>
</feature>
<dbReference type="Proteomes" id="UP000232003">
    <property type="component" value="Chromosome"/>
</dbReference>
<organism evidence="2 3">
    <name type="scientific">Nostoc flagelliforme CCNUN1</name>
    <dbReference type="NCBI Taxonomy" id="2038116"/>
    <lineage>
        <taxon>Bacteria</taxon>
        <taxon>Bacillati</taxon>
        <taxon>Cyanobacteriota</taxon>
        <taxon>Cyanophyceae</taxon>
        <taxon>Nostocales</taxon>
        <taxon>Nostocaceae</taxon>
        <taxon>Nostoc</taxon>
    </lineage>
</organism>
<dbReference type="OrthoDB" id="9932169at2"/>
<dbReference type="RefSeq" id="WP_100902783.1">
    <property type="nucleotide sequence ID" value="NZ_CAWNNC010000001.1"/>
</dbReference>